<dbReference type="EMBL" id="JACGWJ010000012">
    <property type="protein sequence ID" value="KAL0385731.1"/>
    <property type="molecule type" value="Genomic_DNA"/>
</dbReference>
<sequence length="326" mass="37166">MECVSTSSFSVALNGSLHGFFPGKRGFRQGDPMSPALFLLSMEFFSRLVKRRTSDLEFNFHLKCEKLKITHLLFTDDLMLFSRSDLPSIHILMECLQEFQDVSGLAVNTSKSSIFMAGIDELHGILARTEARCQFTTLAFPLRHRGFRSPTTPHLWTKLPNPSPNGRLSPFHMWESTGRLGENLPSQGGRRSGHPTNTDLEHSAPCSNLMEHPPYGRHIVGAVGQWCLSQRRLSLGLATKEGRFTTPSTLVEIRNRLVTEFGSSEVAIQHMEAWTNNKGLETFKAYEYFRPKRTRRPWQTAIWKEFVPSKYSFILWLWTTGNARNT</sequence>
<evidence type="ECO:0000313" key="3">
    <source>
        <dbReference type="EMBL" id="KAL0385731.1"/>
    </source>
</evidence>
<name>A0AAW2RZM4_SESRA</name>
<dbReference type="PANTHER" id="PTHR46890:SF43">
    <property type="entry name" value="NON-LTR RETROELEMENT REVERSE TRANSCRIPTASE"/>
    <property type="match status" value="1"/>
</dbReference>
<evidence type="ECO:0000256" key="1">
    <source>
        <dbReference type="SAM" id="MobiDB-lite"/>
    </source>
</evidence>
<reference evidence="3" key="2">
    <citation type="journal article" date="2024" name="Plant">
        <title>Genomic evolution and insights into agronomic trait innovations of Sesamum species.</title>
        <authorList>
            <person name="Miao H."/>
            <person name="Wang L."/>
            <person name="Qu L."/>
            <person name="Liu H."/>
            <person name="Sun Y."/>
            <person name="Le M."/>
            <person name="Wang Q."/>
            <person name="Wei S."/>
            <person name="Zheng Y."/>
            <person name="Lin W."/>
            <person name="Duan Y."/>
            <person name="Cao H."/>
            <person name="Xiong S."/>
            <person name="Wang X."/>
            <person name="Wei L."/>
            <person name="Li C."/>
            <person name="Ma Q."/>
            <person name="Ju M."/>
            <person name="Zhao R."/>
            <person name="Li G."/>
            <person name="Mu C."/>
            <person name="Tian Q."/>
            <person name="Mei H."/>
            <person name="Zhang T."/>
            <person name="Gao T."/>
            <person name="Zhang H."/>
        </authorList>
    </citation>
    <scope>NUCLEOTIDE SEQUENCE</scope>
    <source>
        <strain evidence="3">G02</strain>
    </source>
</reference>
<gene>
    <name evidence="3" type="ORF">Sradi_2967400</name>
</gene>
<feature type="domain" description="Reverse transcriptase" evidence="2">
    <location>
        <begin position="1"/>
        <end position="140"/>
    </location>
</feature>
<accession>A0AAW2RZM4</accession>
<dbReference type="InterPro" id="IPR000477">
    <property type="entry name" value="RT_dom"/>
</dbReference>
<evidence type="ECO:0000259" key="2">
    <source>
        <dbReference type="PROSITE" id="PS50878"/>
    </source>
</evidence>
<proteinExistence type="predicted"/>
<reference evidence="3" key="1">
    <citation type="submission" date="2020-06" db="EMBL/GenBank/DDBJ databases">
        <authorList>
            <person name="Li T."/>
            <person name="Hu X."/>
            <person name="Zhang T."/>
            <person name="Song X."/>
            <person name="Zhang H."/>
            <person name="Dai N."/>
            <person name="Sheng W."/>
            <person name="Hou X."/>
            <person name="Wei L."/>
        </authorList>
    </citation>
    <scope>NUCLEOTIDE SEQUENCE</scope>
    <source>
        <strain evidence="3">G02</strain>
        <tissue evidence="3">Leaf</tissue>
    </source>
</reference>
<dbReference type="Pfam" id="PF00078">
    <property type="entry name" value="RVT_1"/>
    <property type="match status" value="1"/>
</dbReference>
<dbReference type="PANTHER" id="PTHR46890">
    <property type="entry name" value="NON-LTR RETROLELEMENT REVERSE TRANSCRIPTASE-LIKE PROTEIN-RELATED"/>
    <property type="match status" value="1"/>
</dbReference>
<comment type="caution">
    <text evidence="3">The sequence shown here is derived from an EMBL/GenBank/DDBJ whole genome shotgun (WGS) entry which is preliminary data.</text>
</comment>
<dbReference type="PROSITE" id="PS50878">
    <property type="entry name" value="RT_POL"/>
    <property type="match status" value="1"/>
</dbReference>
<dbReference type="InterPro" id="IPR052343">
    <property type="entry name" value="Retrotransposon-Effector_Assoc"/>
</dbReference>
<feature type="region of interest" description="Disordered" evidence="1">
    <location>
        <begin position="179"/>
        <end position="198"/>
    </location>
</feature>
<protein>
    <recommendedName>
        <fullName evidence="2">Reverse transcriptase domain-containing protein</fullName>
    </recommendedName>
</protein>
<organism evidence="3">
    <name type="scientific">Sesamum radiatum</name>
    <name type="common">Black benniseed</name>
    <dbReference type="NCBI Taxonomy" id="300843"/>
    <lineage>
        <taxon>Eukaryota</taxon>
        <taxon>Viridiplantae</taxon>
        <taxon>Streptophyta</taxon>
        <taxon>Embryophyta</taxon>
        <taxon>Tracheophyta</taxon>
        <taxon>Spermatophyta</taxon>
        <taxon>Magnoliopsida</taxon>
        <taxon>eudicotyledons</taxon>
        <taxon>Gunneridae</taxon>
        <taxon>Pentapetalae</taxon>
        <taxon>asterids</taxon>
        <taxon>lamiids</taxon>
        <taxon>Lamiales</taxon>
        <taxon>Pedaliaceae</taxon>
        <taxon>Sesamum</taxon>
    </lineage>
</organism>
<dbReference type="AlphaFoldDB" id="A0AAW2RZM4"/>